<feature type="transmembrane region" description="Helical" evidence="7">
    <location>
        <begin position="143"/>
        <end position="165"/>
    </location>
</feature>
<dbReference type="Pfam" id="PF00664">
    <property type="entry name" value="ABC_membrane"/>
    <property type="match status" value="1"/>
</dbReference>
<feature type="transmembrane region" description="Helical" evidence="7">
    <location>
        <begin position="253"/>
        <end position="273"/>
    </location>
</feature>
<keyword evidence="6 7" id="KW-0472">Membrane</keyword>
<organism evidence="10">
    <name type="scientific">hydrothermal vent metagenome</name>
    <dbReference type="NCBI Taxonomy" id="652676"/>
    <lineage>
        <taxon>unclassified sequences</taxon>
        <taxon>metagenomes</taxon>
        <taxon>ecological metagenomes</taxon>
    </lineage>
</organism>
<dbReference type="Gene3D" id="3.40.50.300">
    <property type="entry name" value="P-loop containing nucleotide triphosphate hydrolases"/>
    <property type="match status" value="1"/>
</dbReference>
<dbReference type="GO" id="GO:0140359">
    <property type="term" value="F:ABC-type transporter activity"/>
    <property type="evidence" value="ECO:0007669"/>
    <property type="project" value="InterPro"/>
</dbReference>
<dbReference type="InterPro" id="IPR027417">
    <property type="entry name" value="P-loop_NTPase"/>
</dbReference>
<name>A0A3B0SCN0_9ZZZZ</name>
<evidence type="ECO:0000256" key="7">
    <source>
        <dbReference type="SAM" id="Phobius"/>
    </source>
</evidence>
<evidence type="ECO:0000256" key="5">
    <source>
        <dbReference type="ARBA" id="ARBA00022989"/>
    </source>
</evidence>
<dbReference type="InterPro" id="IPR003593">
    <property type="entry name" value="AAA+_ATPase"/>
</dbReference>
<dbReference type="PROSITE" id="PS00211">
    <property type="entry name" value="ABC_TRANSPORTER_1"/>
    <property type="match status" value="1"/>
</dbReference>
<accession>A0A3B0SCN0</accession>
<dbReference type="PROSITE" id="PS50929">
    <property type="entry name" value="ABC_TM1F"/>
    <property type="match status" value="1"/>
</dbReference>
<dbReference type="PANTHER" id="PTHR24221">
    <property type="entry name" value="ATP-BINDING CASSETTE SUB-FAMILY B"/>
    <property type="match status" value="1"/>
</dbReference>
<evidence type="ECO:0000256" key="2">
    <source>
        <dbReference type="ARBA" id="ARBA00022692"/>
    </source>
</evidence>
<dbReference type="GO" id="GO:0016020">
    <property type="term" value="C:membrane"/>
    <property type="evidence" value="ECO:0007669"/>
    <property type="project" value="UniProtKB-SubCell"/>
</dbReference>
<evidence type="ECO:0000256" key="4">
    <source>
        <dbReference type="ARBA" id="ARBA00022840"/>
    </source>
</evidence>
<evidence type="ECO:0000256" key="1">
    <source>
        <dbReference type="ARBA" id="ARBA00004141"/>
    </source>
</evidence>
<feature type="transmembrane region" description="Helical" evidence="7">
    <location>
        <begin position="171"/>
        <end position="188"/>
    </location>
</feature>
<proteinExistence type="predicted"/>
<feature type="domain" description="ABC transporter" evidence="8">
    <location>
        <begin position="349"/>
        <end position="524"/>
    </location>
</feature>
<feature type="transmembrane region" description="Helical" evidence="7">
    <location>
        <begin position="36"/>
        <end position="57"/>
    </location>
</feature>
<dbReference type="SUPFAM" id="SSF90123">
    <property type="entry name" value="ABC transporter transmembrane region"/>
    <property type="match status" value="1"/>
</dbReference>
<dbReference type="Pfam" id="PF00005">
    <property type="entry name" value="ABC_tran"/>
    <property type="match status" value="1"/>
</dbReference>
<dbReference type="CDD" id="cd18543">
    <property type="entry name" value="ABC_6TM_Rv0194_D1_like"/>
    <property type="match status" value="1"/>
</dbReference>
<dbReference type="InterPro" id="IPR036640">
    <property type="entry name" value="ABC1_TM_sf"/>
</dbReference>
<dbReference type="AlphaFoldDB" id="A0A3B0SCN0"/>
<keyword evidence="5 7" id="KW-1133">Transmembrane helix</keyword>
<gene>
    <name evidence="10" type="ORF">MNBD_ACTINO02-1834</name>
</gene>
<dbReference type="EMBL" id="UOEK01000247">
    <property type="protein sequence ID" value="VAW02958.1"/>
    <property type="molecule type" value="Genomic_DNA"/>
</dbReference>
<evidence type="ECO:0000256" key="3">
    <source>
        <dbReference type="ARBA" id="ARBA00022741"/>
    </source>
</evidence>
<dbReference type="InterPro" id="IPR003439">
    <property type="entry name" value="ABC_transporter-like_ATP-bd"/>
</dbReference>
<dbReference type="SMART" id="SM00382">
    <property type="entry name" value="AAA"/>
    <property type="match status" value="1"/>
</dbReference>
<keyword evidence="3" id="KW-0547">Nucleotide-binding</keyword>
<evidence type="ECO:0000313" key="10">
    <source>
        <dbReference type="EMBL" id="VAW02958.1"/>
    </source>
</evidence>
<comment type="subcellular location">
    <subcellularLocation>
        <location evidence="1">Membrane</location>
        <topology evidence="1">Multi-pass membrane protein</topology>
    </subcellularLocation>
</comment>
<sequence length="525" mass="56968">MTDGEKVGLRSPIARAGVGLLLATLTQYRREAIKSILGALLWMVMIIIMPLLTKAAIDEITANGASVRRLYPLVLWFLAAGVLQSVGIGLRRYYGFLYSYRAEADLRNRIFEHVQRLTFGFHDVTSPGQLMARASSDLSQVRLIFAMAPITIANLAMFTLVGIVLVWIDPVLGLASIAMIPVLFVFVTKYSRRVLPLSADLQERHADYSQVVEEAVSGIQVVKAYGQENQEQARLDASAERIKESSLRIAKNAAIFTPILEIVPSAARIMVVWLGGVRLLSGAISFGDFVAFLQYLGVLIMPIRITGWFFANLPRGAVAATRVQNLLETEPDILDASNPLSLPDGPGTIEMRNVSFTYSDGPAVLRDVDVTIPGGESVALVGATGSGKTTLAHLIPRFHDADSGIVSIDGVDVRSLGLDDLRHECAIVFQDTYLFSASIRDNIALGDPDASEESVRAAARLAQAHQFICAMPDSYDTVVGERGHSLSGGQRQRVALARAVLRDPRVLILDDATSSVDAIVEAEIQ</sequence>
<dbReference type="GO" id="GO:0016887">
    <property type="term" value="F:ATP hydrolysis activity"/>
    <property type="evidence" value="ECO:0007669"/>
    <property type="project" value="InterPro"/>
</dbReference>
<evidence type="ECO:0000256" key="6">
    <source>
        <dbReference type="ARBA" id="ARBA00023136"/>
    </source>
</evidence>
<evidence type="ECO:0000259" key="9">
    <source>
        <dbReference type="PROSITE" id="PS50929"/>
    </source>
</evidence>
<dbReference type="Gene3D" id="1.20.1560.10">
    <property type="entry name" value="ABC transporter type 1, transmembrane domain"/>
    <property type="match status" value="1"/>
</dbReference>
<protein>
    <submittedName>
        <fullName evidence="10">Lipid A export ATP-binding/permease protein MsbA</fullName>
    </submittedName>
</protein>
<dbReference type="InterPro" id="IPR017871">
    <property type="entry name" value="ABC_transporter-like_CS"/>
</dbReference>
<keyword evidence="2 7" id="KW-0812">Transmembrane</keyword>
<keyword evidence="4 10" id="KW-0067">ATP-binding</keyword>
<dbReference type="PANTHER" id="PTHR24221:SF654">
    <property type="entry name" value="ATP-BINDING CASSETTE SUB-FAMILY B MEMBER 6"/>
    <property type="match status" value="1"/>
</dbReference>
<evidence type="ECO:0000259" key="8">
    <source>
        <dbReference type="PROSITE" id="PS50893"/>
    </source>
</evidence>
<feature type="transmembrane region" description="Helical" evidence="7">
    <location>
        <begin position="69"/>
        <end position="90"/>
    </location>
</feature>
<dbReference type="InterPro" id="IPR039421">
    <property type="entry name" value="Type_1_exporter"/>
</dbReference>
<dbReference type="SUPFAM" id="SSF52540">
    <property type="entry name" value="P-loop containing nucleoside triphosphate hydrolases"/>
    <property type="match status" value="1"/>
</dbReference>
<dbReference type="PROSITE" id="PS50893">
    <property type="entry name" value="ABC_TRANSPORTER_2"/>
    <property type="match status" value="1"/>
</dbReference>
<dbReference type="GO" id="GO:0005524">
    <property type="term" value="F:ATP binding"/>
    <property type="evidence" value="ECO:0007669"/>
    <property type="project" value="UniProtKB-KW"/>
</dbReference>
<feature type="domain" description="ABC transmembrane type-1" evidence="9">
    <location>
        <begin position="35"/>
        <end position="315"/>
    </location>
</feature>
<dbReference type="InterPro" id="IPR011527">
    <property type="entry name" value="ABC1_TM_dom"/>
</dbReference>
<feature type="non-terminal residue" evidence="10">
    <location>
        <position position="525"/>
    </location>
</feature>
<reference evidence="10" key="1">
    <citation type="submission" date="2018-06" db="EMBL/GenBank/DDBJ databases">
        <authorList>
            <person name="Zhirakovskaya E."/>
        </authorList>
    </citation>
    <scope>NUCLEOTIDE SEQUENCE</scope>
</reference>